<organism evidence="2">
    <name type="scientific">Anguilla anguilla</name>
    <name type="common">European freshwater eel</name>
    <name type="synonym">Muraena anguilla</name>
    <dbReference type="NCBI Taxonomy" id="7936"/>
    <lineage>
        <taxon>Eukaryota</taxon>
        <taxon>Metazoa</taxon>
        <taxon>Chordata</taxon>
        <taxon>Craniata</taxon>
        <taxon>Vertebrata</taxon>
        <taxon>Euteleostomi</taxon>
        <taxon>Actinopterygii</taxon>
        <taxon>Neopterygii</taxon>
        <taxon>Teleostei</taxon>
        <taxon>Anguilliformes</taxon>
        <taxon>Anguillidae</taxon>
        <taxon>Anguilla</taxon>
    </lineage>
</organism>
<feature type="region of interest" description="Disordered" evidence="1">
    <location>
        <begin position="19"/>
        <end position="40"/>
    </location>
</feature>
<evidence type="ECO:0000313" key="2">
    <source>
        <dbReference type="EMBL" id="JAH54380.1"/>
    </source>
</evidence>
<protein>
    <submittedName>
        <fullName evidence="2">Uncharacterized protein</fullName>
    </submittedName>
</protein>
<reference evidence="2" key="2">
    <citation type="journal article" date="2015" name="Fish Shellfish Immunol.">
        <title>Early steps in the European eel (Anguilla anguilla)-Vibrio vulnificus interaction in the gills: Role of the RtxA13 toxin.</title>
        <authorList>
            <person name="Callol A."/>
            <person name="Pajuelo D."/>
            <person name="Ebbesson L."/>
            <person name="Teles M."/>
            <person name="MacKenzie S."/>
            <person name="Amaro C."/>
        </authorList>
    </citation>
    <scope>NUCLEOTIDE SEQUENCE</scope>
</reference>
<name>A0A0E9TNE2_ANGAN</name>
<dbReference type="AlphaFoldDB" id="A0A0E9TNE2"/>
<accession>A0A0E9TNE2</accession>
<sequence length="40" mass="4687">MSRQENRHHYIILKEFSQSEAFPRRFSPNQGQSNPTLAPS</sequence>
<dbReference type="EMBL" id="GBXM01054197">
    <property type="protein sequence ID" value="JAH54380.1"/>
    <property type="molecule type" value="Transcribed_RNA"/>
</dbReference>
<proteinExistence type="predicted"/>
<evidence type="ECO:0000256" key="1">
    <source>
        <dbReference type="SAM" id="MobiDB-lite"/>
    </source>
</evidence>
<reference evidence="2" key="1">
    <citation type="submission" date="2014-11" db="EMBL/GenBank/DDBJ databases">
        <authorList>
            <person name="Amaro Gonzalez C."/>
        </authorList>
    </citation>
    <scope>NUCLEOTIDE SEQUENCE</scope>
</reference>
<feature type="compositionally biased region" description="Polar residues" evidence="1">
    <location>
        <begin position="27"/>
        <end position="40"/>
    </location>
</feature>